<evidence type="ECO:0000313" key="5">
    <source>
        <dbReference type="EMBL" id="CEN35953.1"/>
    </source>
</evidence>
<keyword evidence="1" id="KW-0805">Transcription regulation</keyword>
<dbReference type="EMBL" id="CDOD01000023">
    <property type="protein sequence ID" value="CEN35953.1"/>
    <property type="molecule type" value="Genomic_DNA"/>
</dbReference>
<dbReference type="InterPro" id="IPR036390">
    <property type="entry name" value="WH_DNA-bd_sf"/>
</dbReference>
<evidence type="ECO:0000256" key="3">
    <source>
        <dbReference type="ARBA" id="ARBA00023163"/>
    </source>
</evidence>
<dbReference type="AlphaFoldDB" id="A0A0B7HEE1"/>
<organism evidence="5 6">
    <name type="scientific">Capnocytophaga cynodegmi</name>
    <dbReference type="NCBI Taxonomy" id="28189"/>
    <lineage>
        <taxon>Bacteria</taxon>
        <taxon>Pseudomonadati</taxon>
        <taxon>Bacteroidota</taxon>
        <taxon>Flavobacteriia</taxon>
        <taxon>Flavobacteriales</taxon>
        <taxon>Flavobacteriaceae</taxon>
        <taxon>Capnocytophaga</taxon>
    </lineage>
</organism>
<dbReference type="PROSITE" id="PS51063">
    <property type="entry name" value="HTH_CRP_2"/>
    <property type="match status" value="1"/>
</dbReference>
<dbReference type="RefSeq" id="WP_041992246.1">
    <property type="nucleotide sequence ID" value="NZ_CDOD01000023.1"/>
</dbReference>
<feature type="domain" description="HTH crp-type" evidence="4">
    <location>
        <begin position="147"/>
        <end position="210"/>
    </location>
</feature>
<proteinExistence type="predicted"/>
<evidence type="ECO:0000313" key="6">
    <source>
        <dbReference type="Proteomes" id="UP000038055"/>
    </source>
</evidence>
<reference evidence="6" key="1">
    <citation type="submission" date="2015-01" db="EMBL/GenBank/DDBJ databases">
        <authorList>
            <person name="MANFREDI Pablo"/>
        </authorList>
    </citation>
    <scope>NUCLEOTIDE SEQUENCE [LARGE SCALE GENOMIC DNA]</scope>
    <source>
        <strain evidence="6">Ccyn2B</strain>
    </source>
</reference>
<dbReference type="InterPro" id="IPR018490">
    <property type="entry name" value="cNMP-bd_dom_sf"/>
</dbReference>
<keyword evidence="3" id="KW-0804">Transcription</keyword>
<dbReference type="GO" id="GO:0003677">
    <property type="term" value="F:DNA binding"/>
    <property type="evidence" value="ECO:0007669"/>
    <property type="project" value="UniProtKB-KW"/>
</dbReference>
<evidence type="ECO:0000256" key="2">
    <source>
        <dbReference type="ARBA" id="ARBA00023125"/>
    </source>
</evidence>
<evidence type="ECO:0000259" key="4">
    <source>
        <dbReference type="PROSITE" id="PS51063"/>
    </source>
</evidence>
<keyword evidence="2" id="KW-0238">DNA-binding</keyword>
<protein>
    <submittedName>
        <fullName evidence="5">Nitrogen-responsive regulatory protein</fullName>
    </submittedName>
</protein>
<accession>A0A0B7HEE1</accession>
<dbReference type="InterPro" id="IPR014710">
    <property type="entry name" value="RmlC-like_jellyroll"/>
</dbReference>
<dbReference type="Proteomes" id="UP000038055">
    <property type="component" value="Unassembled WGS sequence"/>
</dbReference>
<dbReference type="Pfam" id="PF13545">
    <property type="entry name" value="HTH_Crp_2"/>
    <property type="match status" value="1"/>
</dbReference>
<dbReference type="Gene3D" id="2.60.120.10">
    <property type="entry name" value="Jelly Rolls"/>
    <property type="match status" value="1"/>
</dbReference>
<name>A0A0B7HEE1_9FLAO</name>
<evidence type="ECO:0000256" key="1">
    <source>
        <dbReference type="ARBA" id="ARBA00023015"/>
    </source>
</evidence>
<dbReference type="eggNOG" id="COG0664">
    <property type="taxonomic scope" value="Bacteria"/>
</dbReference>
<sequence length="210" mass="24509">MTYKELVTKAYNHIFEDELISEIVEVSHFVEFKQDDVLMDIDAYIKSIPLILCGTIKVMRRDFDIGELLLYFVERGNTCAMTLNCSSGNKKSKIRAIAETDGIVAMIPVQKMEEWSGKYRSWRTFIFESYNNRFEELLSAIDNIAFMNMNERLYNYLSERSKVENSSIINKTHQEIAGELNSSRVVISRLLKLLEREQKIKLNRNSIELL</sequence>
<keyword evidence="6" id="KW-1185">Reference proteome</keyword>
<dbReference type="Gene3D" id="1.10.10.10">
    <property type="entry name" value="Winged helix-like DNA-binding domain superfamily/Winged helix DNA-binding domain"/>
    <property type="match status" value="1"/>
</dbReference>
<dbReference type="InterPro" id="IPR036388">
    <property type="entry name" value="WH-like_DNA-bd_sf"/>
</dbReference>
<gene>
    <name evidence="5" type="ORF">CCYN2B_30007</name>
</gene>
<dbReference type="GO" id="GO:0006355">
    <property type="term" value="P:regulation of DNA-templated transcription"/>
    <property type="evidence" value="ECO:0007669"/>
    <property type="project" value="InterPro"/>
</dbReference>
<dbReference type="STRING" id="28189.CCYN74_90024"/>
<dbReference type="SUPFAM" id="SSF51206">
    <property type="entry name" value="cAMP-binding domain-like"/>
    <property type="match status" value="1"/>
</dbReference>
<dbReference type="SUPFAM" id="SSF46785">
    <property type="entry name" value="Winged helix' DNA-binding domain"/>
    <property type="match status" value="1"/>
</dbReference>
<dbReference type="InterPro" id="IPR012318">
    <property type="entry name" value="HTH_CRP"/>
</dbReference>